<dbReference type="Pfam" id="PF00069">
    <property type="entry name" value="Pkinase"/>
    <property type="match status" value="1"/>
</dbReference>
<dbReference type="InterPro" id="IPR011009">
    <property type="entry name" value="Kinase-like_dom_sf"/>
</dbReference>
<dbReference type="InterPro" id="IPR008271">
    <property type="entry name" value="Ser/Thr_kinase_AS"/>
</dbReference>
<organism evidence="4 5">
    <name type="scientific">Cannabis sativa</name>
    <name type="common">Hemp</name>
    <name type="synonym">Marijuana</name>
    <dbReference type="NCBI Taxonomy" id="3483"/>
    <lineage>
        <taxon>Eukaryota</taxon>
        <taxon>Viridiplantae</taxon>
        <taxon>Streptophyta</taxon>
        <taxon>Embryophyta</taxon>
        <taxon>Tracheophyta</taxon>
        <taxon>Spermatophyta</taxon>
        <taxon>Magnoliopsida</taxon>
        <taxon>eudicotyledons</taxon>
        <taxon>Gunneridae</taxon>
        <taxon>Pentapetalae</taxon>
        <taxon>rosids</taxon>
        <taxon>fabids</taxon>
        <taxon>Rosales</taxon>
        <taxon>Cannabaceae</taxon>
        <taxon>Cannabis</taxon>
    </lineage>
</organism>
<dbReference type="EC" id="2.7.11.1" evidence="2"/>
<dbReference type="Gene3D" id="1.10.510.10">
    <property type="entry name" value="Transferase(Phosphotransferase) domain 1"/>
    <property type="match status" value="1"/>
</dbReference>
<reference evidence="4 5" key="1">
    <citation type="journal article" date="2020" name="bioRxiv">
        <title>Sequence and annotation of 42 cannabis genomes reveals extensive copy number variation in cannabinoid synthesis and pathogen resistance genes.</title>
        <authorList>
            <person name="Mckernan K.J."/>
            <person name="Helbert Y."/>
            <person name="Kane L.T."/>
            <person name="Ebling H."/>
            <person name="Zhang L."/>
            <person name="Liu B."/>
            <person name="Eaton Z."/>
            <person name="Mclaughlin S."/>
            <person name="Kingan S."/>
            <person name="Baybayan P."/>
            <person name="Concepcion G."/>
            <person name="Jordan M."/>
            <person name="Riva A."/>
            <person name="Barbazuk W."/>
            <person name="Harkins T."/>
        </authorList>
    </citation>
    <scope>NUCLEOTIDE SEQUENCE [LARGE SCALE GENOMIC DNA]</scope>
    <source>
        <strain evidence="5">cv. Jamaican Lion 4</strain>
        <tissue evidence="4">Leaf</tissue>
    </source>
</reference>
<proteinExistence type="inferred from homology"/>
<accession>A0A7J6F6Q5</accession>
<evidence type="ECO:0000256" key="2">
    <source>
        <dbReference type="ARBA" id="ARBA00012513"/>
    </source>
</evidence>
<dbReference type="FunFam" id="1.10.510.10:FF:001209">
    <property type="entry name" value="Kinase like protein"/>
    <property type="match status" value="1"/>
</dbReference>
<comment type="caution">
    <text evidence="4">The sequence shown here is derived from an EMBL/GenBank/DDBJ whole genome shotgun (WGS) entry which is preliminary data.</text>
</comment>
<comment type="similarity">
    <text evidence="1">Belongs to the protein kinase superfamily. CK1 Ser/Thr protein kinase family. Casein kinase I subfamily.</text>
</comment>
<evidence type="ECO:0000313" key="4">
    <source>
        <dbReference type="EMBL" id="KAF4365420.1"/>
    </source>
</evidence>
<evidence type="ECO:0000259" key="3">
    <source>
        <dbReference type="PROSITE" id="PS50011"/>
    </source>
</evidence>
<dbReference type="PANTHER" id="PTHR11909">
    <property type="entry name" value="CASEIN KINASE-RELATED"/>
    <property type="match status" value="1"/>
</dbReference>
<dbReference type="GO" id="GO:0005524">
    <property type="term" value="F:ATP binding"/>
    <property type="evidence" value="ECO:0007669"/>
    <property type="project" value="InterPro"/>
</dbReference>
<dbReference type="EMBL" id="JAATIP010000159">
    <property type="protein sequence ID" value="KAF4365420.1"/>
    <property type="molecule type" value="Genomic_DNA"/>
</dbReference>
<gene>
    <name evidence="4" type="ORF">F8388_012785</name>
</gene>
<dbReference type="Proteomes" id="UP000525078">
    <property type="component" value="Unassembled WGS sequence"/>
</dbReference>
<protein>
    <recommendedName>
        <fullName evidence="2">non-specific serine/threonine protein kinase</fullName>
        <ecNumber evidence="2">2.7.11.1</ecNumber>
    </recommendedName>
</protein>
<dbReference type="GO" id="GO:0004674">
    <property type="term" value="F:protein serine/threonine kinase activity"/>
    <property type="evidence" value="ECO:0007669"/>
    <property type="project" value="UniProtKB-EC"/>
</dbReference>
<feature type="domain" description="Protein kinase" evidence="3">
    <location>
        <begin position="1"/>
        <end position="74"/>
    </location>
</feature>
<sequence>MTITPLVLKSEISVCQLQRYGYCMFRALSSIHKQGVIHRDVKPGNFLFSRKASKGYLIDFNLAMVSCACPAIPP</sequence>
<evidence type="ECO:0000313" key="5">
    <source>
        <dbReference type="Proteomes" id="UP000525078"/>
    </source>
</evidence>
<dbReference type="InterPro" id="IPR050235">
    <property type="entry name" value="CK1_Ser-Thr_kinase"/>
</dbReference>
<dbReference type="PROSITE" id="PS50011">
    <property type="entry name" value="PROTEIN_KINASE_DOM"/>
    <property type="match status" value="1"/>
</dbReference>
<dbReference type="SUPFAM" id="SSF56112">
    <property type="entry name" value="Protein kinase-like (PK-like)"/>
    <property type="match status" value="1"/>
</dbReference>
<dbReference type="InterPro" id="IPR000719">
    <property type="entry name" value="Prot_kinase_dom"/>
</dbReference>
<evidence type="ECO:0000256" key="1">
    <source>
        <dbReference type="ARBA" id="ARBA00005926"/>
    </source>
</evidence>
<dbReference type="AlphaFoldDB" id="A0A7J6F6Q5"/>
<dbReference type="PROSITE" id="PS00108">
    <property type="entry name" value="PROTEIN_KINASE_ST"/>
    <property type="match status" value="1"/>
</dbReference>
<name>A0A7J6F6Q5_CANSA</name>